<dbReference type="Proteomes" id="UP000613512">
    <property type="component" value="Unassembled WGS sequence"/>
</dbReference>
<reference evidence="1" key="2">
    <citation type="submission" date="2020-09" db="EMBL/GenBank/DDBJ databases">
        <authorList>
            <person name="Sun Q."/>
            <person name="Zhou Y."/>
        </authorList>
    </citation>
    <scope>NUCLEOTIDE SEQUENCE</scope>
    <source>
        <strain evidence="1">CGMCC 1.12408</strain>
    </source>
</reference>
<comment type="caution">
    <text evidence="1">The sequence shown here is derived from an EMBL/GenBank/DDBJ whole genome shotgun (WGS) entry which is preliminary data.</text>
</comment>
<evidence type="ECO:0000313" key="1">
    <source>
        <dbReference type="EMBL" id="GGA80118.1"/>
    </source>
</evidence>
<dbReference type="EMBL" id="BMEY01000012">
    <property type="protein sequence ID" value="GGA80118.1"/>
    <property type="molecule type" value="Genomic_DNA"/>
</dbReference>
<proteinExistence type="predicted"/>
<reference evidence="1" key="1">
    <citation type="journal article" date="2014" name="Int. J. Syst. Evol. Microbiol.">
        <title>Complete genome sequence of Corynebacterium casei LMG S-19264T (=DSM 44701T), isolated from a smear-ripened cheese.</title>
        <authorList>
            <consortium name="US DOE Joint Genome Institute (JGI-PGF)"/>
            <person name="Walter F."/>
            <person name="Albersmeier A."/>
            <person name="Kalinowski J."/>
            <person name="Ruckert C."/>
        </authorList>
    </citation>
    <scope>NUCLEOTIDE SEQUENCE</scope>
    <source>
        <strain evidence="1">CGMCC 1.12408</strain>
    </source>
</reference>
<keyword evidence="2" id="KW-1185">Reference proteome</keyword>
<dbReference type="AlphaFoldDB" id="A0A916S1F3"/>
<organism evidence="1 2">
    <name type="scientific">Ornithinibacillus halotolerans</name>
    <dbReference type="NCBI Taxonomy" id="1274357"/>
    <lineage>
        <taxon>Bacteria</taxon>
        <taxon>Bacillati</taxon>
        <taxon>Bacillota</taxon>
        <taxon>Bacilli</taxon>
        <taxon>Bacillales</taxon>
        <taxon>Bacillaceae</taxon>
        <taxon>Ornithinibacillus</taxon>
    </lineage>
</organism>
<sequence length="111" mass="13067">MTQSIPLTNWKSLVEKKISKKILIKMMWNEQEKLTLFITPNMKINSFIYDEKEGYLFYDVAGKLIDYPIPSIITEQNMIDGEIDFQQIQKGKIQISKQRLSKEDIQNLINP</sequence>
<evidence type="ECO:0000313" key="2">
    <source>
        <dbReference type="Proteomes" id="UP000613512"/>
    </source>
</evidence>
<dbReference type="RefSeq" id="WP_188384944.1">
    <property type="nucleotide sequence ID" value="NZ_BMEY01000012.1"/>
</dbReference>
<gene>
    <name evidence="1" type="ORF">GCM10008025_24390</name>
</gene>
<protein>
    <submittedName>
        <fullName evidence="1">Uncharacterized protein</fullName>
    </submittedName>
</protein>
<name>A0A916S1F3_9BACI</name>
<accession>A0A916S1F3</accession>